<evidence type="ECO:0000256" key="1">
    <source>
        <dbReference type="SAM" id="MobiDB-lite"/>
    </source>
</evidence>
<dbReference type="EMBL" id="BDQA01000628">
    <property type="protein sequence ID" value="GBH22097.1"/>
    <property type="molecule type" value="Genomic_RNA"/>
</dbReference>
<protein>
    <submittedName>
        <fullName evidence="2">Uncharacterized protein</fullName>
    </submittedName>
</protein>
<name>A0A2V0RAJ2_9ZZZZ</name>
<evidence type="ECO:0000313" key="2">
    <source>
        <dbReference type="EMBL" id="GBH22097.1"/>
    </source>
</evidence>
<organism evidence="2">
    <name type="scientific">viral metagenome</name>
    <dbReference type="NCBI Taxonomy" id="1070528"/>
    <lineage>
        <taxon>unclassified sequences</taxon>
        <taxon>metagenomes</taxon>
        <taxon>organismal metagenomes</taxon>
    </lineage>
</organism>
<proteinExistence type="predicted"/>
<sequence length="171" mass="18554">MYDDRDERDVDAIHIDYRKPADPIPVPQVPMRHTDPPPKKRNRRTKAKDLIKSAFEPGGLYIHKRQPDPNAKDLTPALKTAGSHIVKGVPVGGASAVAGLAIKGVVGGGKFGLKTGLKYGPALVKTGIRVGKRVHQVTERTNNFEQVYFGDPAGNAAKIHSYSSGFYDAMK</sequence>
<feature type="compositionally biased region" description="Basic and acidic residues" evidence="1">
    <location>
        <begin position="1"/>
        <end position="21"/>
    </location>
</feature>
<feature type="region of interest" description="Disordered" evidence="1">
    <location>
        <begin position="1"/>
        <end position="47"/>
    </location>
</feature>
<dbReference type="AlphaFoldDB" id="A0A2V0RAJ2"/>
<comment type="caution">
    <text evidence="2">The sequence shown here is derived from an EMBL/GenBank/DDBJ whole genome shotgun (WGS) entry which is preliminary data.</text>
</comment>
<reference evidence="2" key="1">
    <citation type="submission" date="2017-04" db="EMBL/GenBank/DDBJ databases">
        <title>Unveiling RNA virosphere associated with marine microorganisms.</title>
        <authorList>
            <person name="Urayama S."/>
            <person name="Takaki Y."/>
            <person name="Nishi S."/>
            <person name="Yoshida Y."/>
            <person name="Deguchi S."/>
            <person name="Takai K."/>
            <person name="Nunoura T."/>
        </authorList>
    </citation>
    <scope>NUCLEOTIDE SEQUENCE</scope>
</reference>
<accession>A0A2V0RAJ2</accession>